<dbReference type="EC" id="2.4.-.-" evidence="2"/>
<dbReference type="Pfam" id="PF00535">
    <property type="entry name" value="Glycos_transf_2"/>
    <property type="match status" value="1"/>
</dbReference>
<proteinExistence type="predicted"/>
<sequence>MKNTLIICTYKRAQSLLQLLQSVTVQTCYPDTIIIVDGSPDNKTEIILQENKFRNLKYHKVAPEERGLTKQRNIGINLTDSDSDIICFLDDDTILEIAYFEELLKTYMLYPDAKGVGGYITNEVKWQQNTPGYSATPKEFEYDGWVRSEGSRFVLRKKLGLDTDVPPGFLPKFSHGRSIGFLPPSGKIYPVTHLIGAAFSFKKEIFQNFHFSEYFDGYGLYEDADFCLRVAKTGKLYVNTKARLEHHHDASGRPNQYNYGKMVVRNGWYVWRVENEKPSFKDKLKWHLITLLLIVVRFTNIFTTDKKKEAYTETTGRMVGWFSLLFNKPRLK</sequence>
<dbReference type="PANTHER" id="PTHR43685">
    <property type="entry name" value="GLYCOSYLTRANSFERASE"/>
    <property type="match status" value="1"/>
</dbReference>
<organism evidence="2 3">
    <name type="scientific">Flavobacterium cerinum</name>
    <dbReference type="NCBI Taxonomy" id="2502784"/>
    <lineage>
        <taxon>Bacteria</taxon>
        <taxon>Pseudomonadati</taxon>
        <taxon>Bacteroidota</taxon>
        <taxon>Flavobacteriia</taxon>
        <taxon>Flavobacteriales</taxon>
        <taxon>Flavobacteriaceae</taxon>
        <taxon>Flavobacterium</taxon>
    </lineage>
</organism>
<dbReference type="SUPFAM" id="SSF53448">
    <property type="entry name" value="Nucleotide-diphospho-sugar transferases"/>
    <property type="match status" value="1"/>
</dbReference>
<feature type="domain" description="Glycosyltransferase 2-like" evidence="1">
    <location>
        <begin position="5"/>
        <end position="116"/>
    </location>
</feature>
<accession>A0ABY5IZW9</accession>
<gene>
    <name evidence="2" type="ORF">NOX80_07550</name>
</gene>
<evidence type="ECO:0000313" key="2">
    <source>
        <dbReference type="EMBL" id="UUC47046.1"/>
    </source>
</evidence>
<evidence type="ECO:0000259" key="1">
    <source>
        <dbReference type="Pfam" id="PF00535"/>
    </source>
</evidence>
<protein>
    <submittedName>
        <fullName evidence="2">Glycosyltransferase</fullName>
        <ecNumber evidence="2">2.4.-.-</ecNumber>
    </submittedName>
</protein>
<dbReference type="Gene3D" id="3.90.550.10">
    <property type="entry name" value="Spore Coat Polysaccharide Biosynthesis Protein SpsA, Chain A"/>
    <property type="match status" value="1"/>
</dbReference>
<dbReference type="RefSeq" id="WP_256552681.1">
    <property type="nucleotide sequence ID" value="NZ_CP101751.1"/>
</dbReference>
<keyword evidence="3" id="KW-1185">Reference proteome</keyword>
<dbReference type="Proteomes" id="UP001059844">
    <property type="component" value="Chromosome"/>
</dbReference>
<dbReference type="GO" id="GO:0016757">
    <property type="term" value="F:glycosyltransferase activity"/>
    <property type="evidence" value="ECO:0007669"/>
    <property type="project" value="UniProtKB-KW"/>
</dbReference>
<dbReference type="InterPro" id="IPR029044">
    <property type="entry name" value="Nucleotide-diphossugar_trans"/>
</dbReference>
<dbReference type="CDD" id="cd00761">
    <property type="entry name" value="Glyco_tranf_GTA_type"/>
    <property type="match status" value="1"/>
</dbReference>
<dbReference type="EMBL" id="CP101751">
    <property type="protein sequence ID" value="UUC47046.1"/>
    <property type="molecule type" value="Genomic_DNA"/>
</dbReference>
<keyword evidence="2" id="KW-0328">Glycosyltransferase</keyword>
<dbReference type="InterPro" id="IPR050834">
    <property type="entry name" value="Glycosyltransf_2"/>
</dbReference>
<dbReference type="InterPro" id="IPR001173">
    <property type="entry name" value="Glyco_trans_2-like"/>
</dbReference>
<reference evidence="2" key="1">
    <citation type="submission" date="2022-07" db="EMBL/GenBank/DDBJ databases">
        <title>Isolation, identification, and degradation of a PFOSA degrading strain from sewage treatment plant.</title>
        <authorList>
            <person name="Zhang L."/>
            <person name="Huo Y."/>
        </authorList>
    </citation>
    <scope>NUCLEOTIDE SEQUENCE</scope>
    <source>
        <strain evidence="2">C1</strain>
    </source>
</reference>
<keyword evidence="2" id="KW-0808">Transferase</keyword>
<evidence type="ECO:0000313" key="3">
    <source>
        <dbReference type="Proteomes" id="UP001059844"/>
    </source>
</evidence>
<name>A0ABY5IZW9_9FLAO</name>
<dbReference type="PANTHER" id="PTHR43685:SF2">
    <property type="entry name" value="GLYCOSYLTRANSFERASE 2-LIKE DOMAIN-CONTAINING PROTEIN"/>
    <property type="match status" value="1"/>
</dbReference>